<evidence type="ECO:0000256" key="2">
    <source>
        <dbReference type="ARBA" id="ARBA00007787"/>
    </source>
</evidence>
<dbReference type="GO" id="GO:0046872">
    <property type="term" value="F:metal ion binding"/>
    <property type="evidence" value="ECO:0007669"/>
    <property type="project" value="UniProtKB-KW"/>
</dbReference>
<dbReference type="InterPro" id="IPR036249">
    <property type="entry name" value="Thioredoxin-like_sf"/>
</dbReference>
<comment type="subcellular location">
    <subcellularLocation>
        <location evidence="1">Mitochondrion</location>
    </subcellularLocation>
</comment>
<dbReference type="PANTHER" id="PTHR46679">
    <property type="match status" value="1"/>
</dbReference>
<evidence type="ECO:0000256" key="4">
    <source>
        <dbReference type="ARBA" id="ARBA00022714"/>
    </source>
</evidence>
<dbReference type="Gene3D" id="3.40.30.10">
    <property type="entry name" value="Glutaredoxin"/>
    <property type="match status" value="1"/>
</dbReference>
<evidence type="ECO:0000256" key="16">
    <source>
        <dbReference type="ARBA" id="ARBA00039819"/>
    </source>
</evidence>
<keyword evidence="5" id="KW-0479">Metal-binding</keyword>
<keyword evidence="11" id="KW-1015">Disulfide bond</keyword>
<gene>
    <name evidence="18" type="ORF">OFUS_LOCUS12260</name>
</gene>
<dbReference type="PANTHER" id="PTHR46679:SF1">
    <property type="entry name" value="GLUTAREDOXIN-2, MITOCHONDRIAL"/>
    <property type="match status" value="1"/>
</dbReference>
<dbReference type="NCBIfam" id="TIGR02180">
    <property type="entry name" value="GRX_euk"/>
    <property type="match status" value="1"/>
</dbReference>
<dbReference type="GO" id="GO:0015035">
    <property type="term" value="F:protein-disulfide reductase activity"/>
    <property type="evidence" value="ECO:0007669"/>
    <property type="project" value="TreeGrafter"/>
</dbReference>
<dbReference type="InterPro" id="IPR002109">
    <property type="entry name" value="Glutaredoxin"/>
</dbReference>
<keyword evidence="8" id="KW-0408">Iron</keyword>
<evidence type="ECO:0000256" key="14">
    <source>
        <dbReference type="ARBA" id="ARBA00037470"/>
    </source>
</evidence>
<keyword evidence="10" id="KW-0496">Mitochondrion</keyword>
<comment type="function">
    <text evidence="14">Glutathione-dependent oxidoreductase that facilitates the maintenance of mitochondrial redox homeostasis upon induction of apoptosis by oxidative stress. Involved in response to hydrogen peroxide and regulation of apoptosis caused by oxidative stress. Acts as a very efficient catalyst of monothiol reactions because of its high affinity for protein glutathione-mixed disulfides. Can receive electrons not only from glutathione (GSH), but also from thioredoxin reductase supporting both monothiol and dithiol reactions. Efficiently catalyzes both glutathionylation and deglutathionylation of mitochondrial complex I, which in turn regulates the superoxide production by the complex. Overexpression decreases the susceptibility to apoptosis and prevents loss of cardiolipin and cytochrome c release.</text>
</comment>
<evidence type="ECO:0000256" key="8">
    <source>
        <dbReference type="ARBA" id="ARBA00023004"/>
    </source>
</evidence>
<dbReference type="Pfam" id="PF00462">
    <property type="entry name" value="Glutaredoxin"/>
    <property type="match status" value="1"/>
</dbReference>
<comment type="caution">
    <text evidence="18">The sequence shown here is derived from an EMBL/GenBank/DDBJ whole genome shotgun (WGS) entry which is preliminary data.</text>
</comment>
<dbReference type="GO" id="GO:0051537">
    <property type="term" value="F:2 iron, 2 sulfur cluster binding"/>
    <property type="evidence" value="ECO:0007669"/>
    <property type="project" value="UniProtKB-KW"/>
</dbReference>
<dbReference type="Proteomes" id="UP000749559">
    <property type="component" value="Unassembled WGS sequence"/>
</dbReference>
<evidence type="ECO:0000256" key="11">
    <source>
        <dbReference type="ARBA" id="ARBA00023157"/>
    </source>
</evidence>
<evidence type="ECO:0000256" key="6">
    <source>
        <dbReference type="ARBA" id="ARBA00022946"/>
    </source>
</evidence>
<keyword evidence="12" id="KW-0318">Glutathionylation</keyword>
<organism evidence="18 19">
    <name type="scientific">Owenia fusiformis</name>
    <name type="common">Polychaete worm</name>
    <dbReference type="NCBI Taxonomy" id="6347"/>
    <lineage>
        <taxon>Eukaryota</taxon>
        <taxon>Metazoa</taxon>
        <taxon>Spiralia</taxon>
        <taxon>Lophotrochozoa</taxon>
        <taxon>Annelida</taxon>
        <taxon>Polychaeta</taxon>
        <taxon>Sedentaria</taxon>
        <taxon>Canalipalpata</taxon>
        <taxon>Sabellida</taxon>
        <taxon>Oweniida</taxon>
        <taxon>Oweniidae</taxon>
        <taxon>Owenia</taxon>
    </lineage>
</organism>
<dbReference type="CDD" id="cd03419">
    <property type="entry name" value="GRX_GRXh_1_2_like"/>
    <property type="match status" value="1"/>
</dbReference>
<feature type="domain" description="Glutaredoxin" evidence="17">
    <location>
        <begin position="52"/>
        <end position="114"/>
    </location>
</feature>
<protein>
    <recommendedName>
        <fullName evidence="16">Glutaredoxin-2, mitochondrial</fullName>
    </recommendedName>
</protein>
<evidence type="ECO:0000256" key="9">
    <source>
        <dbReference type="ARBA" id="ARBA00023014"/>
    </source>
</evidence>
<dbReference type="PRINTS" id="PR00160">
    <property type="entry name" value="GLUTAREDOXIN"/>
</dbReference>
<reference evidence="18" key="1">
    <citation type="submission" date="2022-03" db="EMBL/GenBank/DDBJ databases">
        <authorList>
            <person name="Martin C."/>
        </authorList>
    </citation>
    <scope>NUCLEOTIDE SEQUENCE</scope>
</reference>
<keyword evidence="19" id="KW-1185">Reference proteome</keyword>
<dbReference type="EMBL" id="CAIIXF020000006">
    <property type="protein sequence ID" value="CAH1786345.1"/>
    <property type="molecule type" value="Genomic_DNA"/>
</dbReference>
<evidence type="ECO:0000256" key="1">
    <source>
        <dbReference type="ARBA" id="ARBA00004173"/>
    </source>
</evidence>
<evidence type="ECO:0000256" key="5">
    <source>
        <dbReference type="ARBA" id="ARBA00022723"/>
    </source>
</evidence>
<dbReference type="SUPFAM" id="SSF52833">
    <property type="entry name" value="Thioredoxin-like"/>
    <property type="match status" value="1"/>
</dbReference>
<keyword evidence="13" id="KW-0676">Redox-active center</keyword>
<evidence type="ECO:0000256" key="3">
    <source>
        <dbReference type="ARBA" id="ARBA00022448"/>
    </source>
</evidence>
<keyword evidence="3" id="KW-0813">Transport</keyword>
<evidence type="ECO:0000256" key="12">
    <source>
        <dbReference type="ARBA" id="ARBA00023206"/>
    </source>
</evidence>
<evidence type="ECO:0000259" key="17">
    <source>
        <dbReference type="Pfam" id="PF00462"/>
    </source>
</evidence>
<dbReference type="AlphaFoldDB" id="A0A8S4NWX8"/>
<evidence type="ECO:0000313" key="18">
    <source>
        <dbReference type="EMBL" id="CAH1786345.1"/>
    </source>
</evidence>
<accession>A0A8S4NWX8</accession>
<name>A0A8S4NWX8_OWEFU</name>
<evidence type="ECO:0000256" key="10">
    <source>
        <dbReference type="ARBA" id="ARBA00023128"/>
    </source>
</evidence>
<dbReference type="InterPro" id="IPR011899">
    <property type="entry name" value="Glutaredoxin_euk/vir"/>
</dbReference>
<proteinExistence type="inferred from homology"/>
<dbReference type="GO" id="GO:0005739">
    <property type="term" value="C:mitochondrion"/>
    <property type="evidence" value="ECO:0007669"/>
    <property type="project" value="UniProtKB-SubCell"/>
</dbReference>
<dbReference type="OrthoDB" id="418495at2759"/>
<evidence type="ECO:0000313" key="19">
    <source>
        <dbReference type="Proteomes" id="UP000749559"/>
    </source>
</evidence>
<keyword evidence="4" id="KW-0001">2Fe-2S</keyword>
<evidence type="ECO:0000256" key="15">
    <source>
        <dbReference type="ARBA" id="ARBA00038558"/>
    </source>
</evidence>
<evidence type="ECO:0000256" key="7">
    <source>
        <dbReference type="ARBA" id="ARBA00022982"/>
    </source>
</evidence>
<keyword evidence="9" id="KW-0411">Iron-sulfur</keyword>
<keyword evidence="6" id="KW-0809">Transit peptide</keyword>
<dbReference type="InterPro" id="IPR014025">
    <property type="entry name" value="Glutaredoxin_subgr"/>
</dbReference>
<evidence type="ECO:0000256" key="13">
    <source>
        <dbReference type="ARBA" id="ARBA00023284"/>
    </source>
</evidence>
<dbReference type="PROSITE" id="PS51354">
    <property type="entry name" value="GLUTAREDOXIN_2"/>
    <property type="match status" value="1"/>
</dbReference>
<keyword evidence="7" id="KW-0249">Electron transport</keyword>
<dbReference type="FunFam" id="3.40.30.10:FF:000093">
    <property type="entry name" value="Glutaredoxin 2"/>
    <property type="match status" value="1"/>
</dbReference>
<sequence>MNSLRTLVKCTGSSLLRVSQRNIMGSLFSSDTGSSNPELEQFVKEKINGNCVMVFSKTTCGFCRMAKETLNNAGATYEALEINNRPDAYEIQSILGKMTGSTTVPRVFINGKCIGGGSETKSLHNAGKLIPMIEDCGIKASL</sequence>
<comment type="similarity">
    <text evidence="2">Belongs to the glutaredoxin family.</text>
</comment>
<comment type="subunit">
    <text evidence="15">Monomer; active form. Homodimer; inactive form. The homodimer is probably linked by 1 2Fe-2S cluster.</text>
</comment>